<sequence length="685" mass="72290">MTRYHLRYQVLPGRAPGPLADFCAAHGVEEVVLMTGAEELHAGHPAGDGEDLWFETVRAARDALSARGVQVSLNPWVTVGHADRGRIQDLGFAPLVSPAGETSTAAASLACPIWRDWLAAHYGRFAGLGFRVMWLEDDFRFHNHAPLTWGGGFEPGMLARFHRLAGEEPTREELVAAITAPGEPHPWRALLQRTWREAQLEVVALVRRAVAGRARLGLMSSGLGVASAEGRSWSALFDLVEAHRPHFAPYGDAPGRRLAYSIAMLELQRPLRPAGVEVAPEVENWTHTEWSKSDTQTWSEMVAAHLSGADALLLDVFPFVTGDPGRYPRVGRMLTRSRPALDATVTGALETFGVGVPWWEDTAARVHGDGTLGGLVADPLRAAEFLLPYGIPVRAGVAPVTALFGATAWAVPDPAELLRGGVLLDGAAAAILTERGYGDLLGVSVAEVVTRETTSPRPYAVERVRDGGALLSVNVQAAVARLTAADDAEVWTDVLTPRGEHWGAGRVAHVNALGGRVLTMAACAPELLGRCDDGRLLAQAAVRWLGGSPPVPGGPDDGPPSVAGDATPGRPGGGRSSVPDGVDSGSPGSPGSPGPPGLPLVTGGPYLMPQYARVGGRWRLAVANGSADPAAPVVTGVPAGTGLRATLLEPLAEPREVTARRDGDRVLVDAEVPHRGYLILDWVGD</sequence>
<feature type="compositionally biased region" description="Low complexity" evidence="1">
    <location>
        <begin position="559"/>
        <end position="569"/>
    </location>
</feature>
<proteinExistence type="predicted"/>
<evidence type="ECO:0000313" key="3">
    <source>
        <dbReference type="Proteomes" id="UP000611554"/>
    </source>
</evidence>
<feature type="compositionally biased region" description="Low complexity" evidence="1">
    <location>
        <begin position="576"/>
        <end position="589"/>
    </location>
</feature>
<dbReference type="Proteomes" id="UP000611554">
    <property type="component" value="Unassembled WGS sequence"/>
</dbReference>
<feature type="region of interest" description="Disordered" evidence="1">
    <location>
        <begin position="547"/>
        <end position="601"/>
    </location>
</feature>
<evidence type="ECO:0000313" key="2">
    <source>
        <dbReference type="EMBL" id="GGQ00677.1"/>
    </source>
</evidence>
<dbReference type="RefSeq" id="WP_189247392.1">
    <property type="nucleotide sequence ID" value="NZ_BMQJ01000007.1"/>
</dbReference>
<evidence type="ECO:0000256" key="1">
    <source>
        <dbReference type="SAM" id="MobiDB-lite"/>
    </source>
</evidence>
<reference evidence="3" key="1">
    <citation type="journal article" date="2019" name="Int. J. Syst. Evol. Microbiol.">
        <title>The Global Catalogue of Microorganisms (GCM) 10K type strain sequencing project: providing services to taxonomists for standard genome sequencing and annotation.</title>
        <authorList>
            <consortium name="The Broad Institute Genomics Platform"/>
            <consortium name="The Broad Institute Genome Sequencing Center for Infectious Disease"/>
            <person name="Wu L."/>
            <person name="Ma J."/>
        </authorList>
    </citation>
    <scope>NUCLEOTIDE SEQUENCE [LARGE SCALE GENOMIC DNA]</scope>
    <source>
        <strain evidence="3">JCM 3115</strain>
    </source>
</reference>
<protein>
    <submittedName>
        <fullName evidence="2">Uncharacterized protein</fullName>
    </submittedName>
</protein>
<name>A0ABQ2QYF8_9ACTN</name>
<dbReference type="EMBL" id="BMQJ01000007">
    <property type="protein sequence ID" value="GGQ00677.1"/>
    <property type="molecule type" value="Genomic_DNA"/>
</dbReference>
<keyword evidence="3" id="KW-1185">Reference proteome</keyword>
<comment type="caution">
    <text evidence="2">The sequence shown here is derived from an EMBL/GenBank/DDBJ whole genome shotgun (WGS) entry which is preliminary data.</text>
</comment>
<organism evidence="2 3">
    <name type="scientific">Streptosporangium pseudovulgare</name>
    <dbReference type="NCBI Taxonomy" id="35765"/>
    <lineage>
        <taxon>Bacteria</taxon>
        <taxon>Bacillati</taxon>
        <taxon>Actinomycetota</taxon>
        <taxon>Actinomycetes</taxon>
        <taxon>Streptosporangiales</taxon>
        <taxon>Streptosporangiaceae</taxon>
        <taxon>Streptosporangium</taxon>
    </lineage>
</organism>
<gene>
    <name evidence="2" type="ORF">GCM10010140_33510</name>
</gene>
<accession>A0ABQ2QYF8</accession>